<reference evidence="1 2" key="1">
    <citation type="submission" date="2018-08" db="EMBL/GenBank/DDBJ databases">
        <title>Recombination of ecologically and evolutionarily significant loci maintains genetic cohesion in the Pseudomonas syringae species complex.</title>
        <authorList>
            <person name="Dillon M."/>
            <person name="Thakur S."/>
            <person name="Almeida R.N.D."/>
            <person name="Weir B.S."/>
            <person name="Guttman D.S."/>
        </authorList>
    </citation>
    <scope>NUCLEOTIDE SEQUENCE [LARGE SCALE GENOMIC DNA]</scope>
    <source>
        <strain evidence="1 2">ICMP 14479</strain>
    </source>
</reference>
<dbReference type="EMBL" id="RBUA01000025">
    <property type="protein sequence ID" value="RMU67125.1"/>
    <property type="molecule type" value="Genomic_DNA"/>
</dbReference>
<proteinExistence type="predicted"/>
<evidence type="ECO:0000313" key="1">
    <source>
        <dbReference type="EMBL" id="RMU67125.1"/>
    </source>
</evidence>
<dbReference type="AlphaFoldDB" id="A0A3M5WBU0"/>
<dbReference type="Proteomes" id="UP000280395">
    <property type="component" value="Unassembled WGS sequence"/>
</dbReference>
<gene>
    <name evidence="1" type="ORF">ALP29_201247</name>
</gene>
<comment type="caution">
    <text evidence="1">The sequence shown here is derived from an EMBL/GenBank/DDBJ whole genome shotgun (WGS) entry which is preliminary data.</text>
</comment>
<protein>
    <submittedName>
        <fullName evidence="1">Uncharacterized protein</fullName>
    </submittedName>
</protein>
<name>A0A3M5WBU0_PSESX</name>
<sequence length="133" mass="14739">MFQKRCLLTRIDDLTPVFIRKADLSHDQAVEFEGVFIHLRQCLQQAAKSCEARCYLNGIPSSGTVDCGIDRITTSSLVNGKENGIIQPGHCDDIPFGFPVALSVGDQAFVGITMRAKARLKVIEALRFCIVRR</sequence>
<organism evidence="1 2">
    <name type="scientific">Pseudomonas syringae pv. avii</name>
    <dbReference type="NCBI Taxonomy" id="663959"/>
    <lineage>
        <taxon>Bacteria</taxon>
        <taxon>Pseudomonadati</taxon>
        <taxon>Pseudomonadota</taxon>
        <taxon>Gammaproteobacteria</taxon>
        <taxon>Pseudomonadales</taxon>
        <taxon>Pseudomonadaceae</taxon>
        <taxon>Pseudomonas</taxon>
        <taxon>Pseudomonas syringae</taxon>
    </lineage>
</organism>
<accession>A0A3M5WBU0</accession>
<evidence type="ECO:0000313" key="2">
    <source>
        <dbReference type="Proteomes" id="UP000280395"/>
    </source>
</evidence>